<dbReference type="RefSeq" id="WP_163950674.1">
    <property type="nucleotide sequence ID" value="NZ_JAAFZH010000007.1"/>
</dbReference>
<dbReference type="AlphaFoldDB" id="A0A6L9L762"/>
<feature type="compositionally biased region" description="Low complexity" evidence="1">
    <location>
        <begin position="36"/>
        <end position="60"/>
    </location>
</feature>
<name>A0A6L9L762_9BACT</name>
<dbReference type="Pfam" id="PF01391">
    <property type="entry name" value="Collagen"/>
    <property type="match status" value="1"/>
</dbReference>
<feature type="region of interest" description="Disordered" evidence="1">
    <location>
        <begin position="32"/>
        <end position="60"/>
    </location>
</feature>
<accession>A0A6L9L762</accession>
<gene>
    <name evidence="3" type="ORF">GK108_16410</name>
</gene>
<evidence type="ECO:0000313" key="4">
    <source>
        <dbReference type="Proteomes" id="UP000474175"/>
    </source>
</evidence>
<evidence type="ECO:0000313" key="3">
    <source>
        <dbReference type="EMBL" id="NDU96465.1"/>
    </source>
</evidence>
<reference evidence="3 4" key="1">
    <citation type="submission" date="2020-02" db="EMBL/GenBank/DDBJ databases">
        <title>Draft genome sequence of two Spirosoma agri KCTC 52727 and Spirosoma terrae KCTC 52035.</title>
        <authorList>
            <person name="Rojas J."/>
            <person name="Ambika Manirajan B."/>
            <person name="Suarez C."/>
            <person name="Ratering S."/>
            <person name="Schnell S."/>
        </authorList>
    </citation>
    <scope>NUCLEOTIDE SEQUENCE [LARGE SCALE GENOMIC DNA]</scope>
    <source>
        <strain evidence="3 4">KCTC 52035</strain>
    </source>
</reference>
<evidence type="ECO:0000256" key="1">
    <source>
        <dbReference type="SAM" id="MobiDB-lite"/>
    </source>
</evidence>
<keyword evidence="4" id="KW-1185">Reference proteome</keyword>
<organism evidence="3 4">
    <name type="scientific">Spirosoma terrae</name>
    <dbReference type="NCBI Taxonomy" id="1968276"/>
    <lineage>
        <taxon>Bacteria</taxon>
        <taxon>Pseudomonadati</taxon>
        <taxon>Bacteroidota</taxon>
        <taxon>Cytophagia</taxon>
        <taxon>Cytophagales</taxon>
        <taxon>Cytophagaceae</taxon>
        <taxon>Spirosoma</taxon>
    </lineage>
</organism>
<dbReference type="InterPro" id="IPR008160">
    <property type="entry name" value="Collagen"/>
</dbReference>
<sequence>MLTSATSRIAHSFLLVCIVLFSFSACKGPQGDPGPKGDTGVAGAQGAAGPSGATGPAGPAGQNGNANVIQISYGAKSWANTVGTSVELLMTGVNADFVSKSAYFTYVSTGTLWYSIPGEVSSYGEFRTYISPAANSTLFIKRVSTGLVLNATAVRVVLIPANDLRNARKAAVDYANYEEVKKFYNLPD</sequence>
<proteinExistence type="predicted"/>
<protein>
    <submittedName>
        <fullName evidence="3">Collagen-like protein</fullName>
    </submittedName>
</protein>
<feature type="signal peptide" evidence="2">
    <location>
        <begin position="1"/>
        <end position="27"/>
    </location>
</feature>
<dbReference type="Proteomes" id="UP000474175">
    <property type="component" value="Unassembled WGS sequence"/>
</dbReference>
<feature type="chain" id="PRO_5027116166" evidence="2">
    <location>
        <begin position="28"/>
        <end position="188"/>
    </location>
</feature>
<evidence type="ECO:0000256" key="2">
    <source>
        <dbReference type="SAM" id="SignalP"/>
    </source>
</evidence>
<keyword evidence="3" id="KW-0176">Collagen</keyword>
<comment type="caution">
    <text evidence="3">The sequence shown here is derived from an EMBL/GenBank/DDBJ whole genome shotgun (WGS) entry which is preliminary data.</text>
</comment>
<keyword evidence="2" id="KW-0732">Signal</keyword>
<dbReference type="EMBL" id="JAAFZH010000007">
    <property type="protein sequence ID" value="NDU96465.1"/>
    <property type="molecule type" value="Genomic_DNA"/>
</dbReference>